<dbReference type="SMART" id="SM00422">
    <property type="entry name" value="HTH_MERR"/>
    <property type="match status" value="1"/>
</dbReference>
<dbReference type="InterPro" id="IPR047057">
    <property type="entry name" value="MerR_fam"/>
</dbReference>
<organism evidence="4 5">
    <name type="scientific">Clostridium gallinarum</name>
    <dbReference type="NCBI Taxonomy" id="2762246"/>
    <lineage>
        <taxon>Bacteria</taxon>
        <taxon>Bacillati</taxon>
        <taxon>Bacillota</taxon>
        <taxon>Clostridia</taxon>
        <taxon>Eubacteriales</taxon>
        <taxon>Clostridiaceae</taxon>
        <taxon>Clostridium</taxon>
    </lineage>
</organism>
<comment type="caution">
    <text evidence="4">The sequence shown here is derived from an EMBL/GenBank/DDBJ whole genome shotgun (WGS) entry which is preliminary data.</text>
</comment>
<keyword evidence="2" id="KW-0175">Coiled coil</keyword>
<evidence type="ECO:0000256" key="2">
    <source>
        <dbReference type="SAM" id="Coils"/>
    </source>
</evidence>
<evidence type="ECO:0000313" key="5">
    <source>
        <dbReference type="Proteomes" id="UP000640335"/>
    </source>
</evidence>
<name>A0ABR8Q2Z6_9CLOT</name>
<dbReference type="Gene3D" id="1.10.1660.10">
    <property type="match status" value="1"/>
</dbReference>
<dbReference type="InterPro" id="IPR009061">
    <property type="entry name" value="DNA-bd_dom_put_sf"/>
</dbReference>
<proteinExistence type="predicted"/>
<dbReference type="PANTHER" id="PTHR30204">
    <property type="entry name" value="REDOX-CYCLING DRUG-SENSING TRANSCRIPTIONAL ACTIVATOR SOXR"/>
    <property type="match status" value="1"/>
</dbReference>
<feature type="domain" description="HTH merR-type" evidence="3">
    <location>
        <begin position="1"/>
        <end position="71"/>
    </location>
</feature>
<keyword evidence="5" id="KW-1185">Reference proteome</keyword>
<dbReference type="PROSITE" id="PS50937">
    <property type="entry name" value="HTH_MERR_2"/>
    <property type="match status" value="1"/>
</dbReference>
<sequence length="137" mass="16142">MSYTIKQFAEKIGVTVSTLRYYDKEGLLPFVDKKENGTRVFKDKDFEVLAIIACMKKSGLPIKDIKKYMDLCIEGDNTLKERMEIFLERKKTVQKQIEELNNIMETIDHKIWYYEEAIKAGTEDIHKKDKNNNKQIV</sequence>
<dbReference type="Proteomes" id="UP000640335">
    <property type="component" value="Unassembled WGS sequence"/>
</dbReference>
<protein>
    <submittedName>
        <fullName evidence="4">MerR family transcriptional regulator</fullName>
    </submittedName>
</protein>
<dbReference type="RefSeq" id="WP_191749553.1">
    <property type="nucleotide sequence ID" value="NZ_JACSQZ010000016.1"/>
</dbReference>
<feature type="coiled-coil region" evidence="2">
    <location>
        <begin position="83"/>
        <end position="110"/>
    </location>
</feature>
<evidence type="ECO:0000259" key="3">
    <source>
        <dbReference type="PROSITE" id="PS50937"/>
    </source>
</evidence>
<gene>
    <name evidence="4" type="ORF">H9660_06495</name>
</gene>
<evidence type="ECO:0000313" key="4">
    <source>
        <dbReference type="EMBL" id="MBD7914791.1"/>
    </source>
</evidence>
<dbReference type="InterPro" id="IPR000551">
    <property type="entry name" value="MerR-type_HTH_dom"/>
</dbReference>
<dbReference type="EMBL" id="JACSQZ010000016">
    <property type="protein sequence ID" value="MBD7914791.1"/>
    <property type="molecule type" value="Genomic_DNA"/>
</dbReference>
<dbReference type="Pfam" id="PF13411">
    <property type="entry name" value="MerR_1"/>
    <property type="match status" value="1"/>
</dbReference>
<dbReference type="PANTHER" id="PTHR30204:SF82">
    <property type="entry name" value="TRANSCRIPTIONAL REGULATOR, MERR FAMILY"/>
    <property type="match status" value="1"/>
</dbReference>
<reference evidence="4 5" key="1">
    <citation type="submission" date="2020-08" db="EMBL/GenBank/DDBJ databases">
        <title>A Genomic Blueprint of the Chicken Gut Microbiome.</title>
        <authorList>
            <person name="Gilroy R."/>
            <person name="Ravi A."/>
            <person name="Getino M."/>
            <person name="Pursley I."/>
            <person name="Horton D.L."/>
            <person name="Alikhan N.-F."/>
            <person name="Baker D."/>
            <person name="Gharbi K."/>
            <person name="Hall N."/>
            <person name="Watson M."/>
            <person name="Adriaenssens E.M."/>
            <person name="Foster-Nyarko E."/>
            <person name="Jarju S."/>
            <person name="Secka A."/>
            <person name="Antonio M."/>
            <person name="Oren A."/>
            <person name="Chaudhuri R."/>
            <person name="La Ragione R.M."/>
            <person name="Hildebrand F."/>
            <person name="Pallen M.J."/>
        </authorList>
    </citation>
    <scope>NUCLEOTIDE SEQUENCE [LARGE SCALE GENOMIC DNA]</scope>
    <source>
        <strain evidence="4 5">Sa3CUN1</strain>
    </source>
</reference>
<evidence type="ECO:0000256" key="1">
    <source>
        <dbReference type="ARBA" id="ARBA00023125"/>
    </source>
</evidence>
<dbReference type="SUPFAM" id="SSF46955">
    <property type="entry name" value="Putative DNA-binding domain"/>
    <property type="match status" value="1"/>
</dbReference>
<keyword evidence="1" id="KW-0238">DNA-binding</keyword>
<dbReference type="PRINTS" id="PR00040">
    <property type="entry name" value="HTHMERR"/>
</dbReference>
<dbReference type="CDD" id="cd01109">
    <property type="entry name" value="HTH_YyaN"/>
    <property type="match status" value="1"/>
</dbReference>
<accession>A0ABR8Q2Z6</accession>